<keyword evidence="3" id="KW-1185">Reference proteome</keyword>
<name>A0A9P4JB46_9PLEO</name>
<evidence type="ECO:0000313" key="2">
    <source>
        <dbReference type="EMBL" id="KAF2196015.1"/>
    </source>
</evidence>
<comment type="caution">
    <text evidence="2">The sequence shown here is derived from an EMBL/GenBank/DDBJ whole genome shotgun (WGS) entry which is preliminary data.</text>
</comment>
<reference evidence="2" key="1">
    <citation type="journal article" date="2020" name="Stud. Mycol.">
        <title>101 Dothideomycetes genomes: a test case for predicting lifestyles and emergence of pathogens.</title>
        <authorList>
            <person name="Haridas S."/>
            <person name="Albert R."/>
            <person name="Binder M."/>
            <person name="Bloem J."/>
            <person name="Labutti K."/>
            <person name="Salamov A."/>
            <person name="Andreopoulos B."/>
            <person name="Baker S."/>
            <person name="Barry K."/>
            <person name="Bills G."/>
            <person name="Bluhm B."/>
            <person name="Cannon C."/>
            <person name="Castanera R."/>
            <person name="Culley D."/>
            <person name="Daum C."/>
            <person name="Ezra D."/>
            <person name="Gonzalez J."/>
            <person name="Henrissat B."/>
            <person name="Kuo A."/>
            <person name="Liang C."/>
            <person name="Lipzen A."/>
            <person name="Lutzoni F."/>
            <person name="Magnuson J."/>
            <person name="Mondo S."/>
            <person name="Nolan M."/>
            <person name="Ohm R."/>
            <person name="Pangilinan J."/>
            <person name="Park H.-J."/>
            <person name="Ramirez L."/>
            <person name="Alfaro M."/>
            <person name="Sun H."/>
            <person name="Tritt A."/>
            <person name="Yoshinaga Y."/>
            <person name="Zwiers L.-H."/>
            <person name="Turgeon B."/>
            <person name="Goodwin S."/>
            <person name="Spatafora J."/>
            <person name="Crous P."/>
            <person name="Grigoriev I."/>
        </authorList>
    </citation>
    <scope>NUCLEOTIDE SEQUENCE</scope>
    <source>
        <strain evidence="2">ATCC 74209</strain>
    </source>
</reference>
<protein>
    <submittedName>
        <fullName evidence="2">Uncharacterized protein</fullName>
    </submittedName>
</protein>
<sequence>MNTLVSEITIDNIMDCDTRQFDIPHLRGPAQNPYPNRPSFTPSSFAPGQPIPPPLSTLEQLPFSISARASIYSSIIPITLTSSRTVSTTSSS</sequence>
<feature type="region of interest" description="Disordered" evidence="1">
    <location>
        <begin position="24"/>
        <end position="53"/>
    </location>
</feature>
<gene>
    <name evidence="2" type="ORF">GQ43DRAFT_445494</name>
</gene>
<dbReference type="AlphaFoldDB" id="A0A9P4JB46"/>
<proteinExistence type="predicted"/>
<organism evidence="2 3">
    <name type="scientific">Delitschia confertaspora ATCC 74209</name>
    <dbReference type="NCBI Taxonomy" id="1513339"/>
    <lineage>
        <taxon>Eukaryota</taxon>
        <taxon>Fungi</taxon>
        <taxon>Dikarya</taxon>
        <taxon>Ascomycota</taxon>
        <taxon>Pezizomycotina</taxon>
        <taxon>Dothideomycetes</taxon>
        <taxon>Pleosporomycetidae</taxon>
        <taxon>Pleosporales</taxon>
        <taxon>Delitschiaceae</taxon>
        <taxon>Delitschia</taxon>
    </lineage>
</organism>
<dbReference type="Proteomes" id="UP000799536">
    <property type="component" value="Unassembled WGS sequence"/>
</dbReference>
<evidence type="ECO:0000313" key="3">
    <source>
        <dbReference type="Proteomes" id="UP000799536"/>
    </source>
</evidence>
<dbReference type="EMBL" id="ML994520">
    <property type="protein sequence ID" value="KAF2196015.1"/>
    <property type="molecule type" value="Genomic_DNA"/>
</dbReference>
<evidence type="ECO:0000256" key="1">
    <source>
        <dbReference type="SAM" id="MobiDB-lite"/>
    </source>
</evidence>
<accession>A0A9P4JB46</accession>